<dbReference type="VEuPathDB" id="PlasmoDB:POWCR01_000185400"/>
<dbReference type="AlphaFoldDB" id="A0A1C3KJQ3"/>
<evidence type="ECO:0000313" key="3">
    <source>
        <dbReference type="Proteomes" id="UP000243200"/>
    </source>
</evidence>
<sequence length="341" mass="40210">MFPYSIQIYSCENMLKLLPLNHFYDVLNNEGDYFDNSSTLCYGQIASVWGHYDKFLRLCKKIEYKKRNFSHIIEQCNQIHQEKICEYLKYWLREQIEDIDPESSNVSSLIHVFNLLFGTITHDKCFYDKDKFSKFNFPLKKKFFDYGENLESINNLGKDLKDLNGSFYCTYITDAVQLYNEKILTDTCINEKCDYYDELNKFKNKYNEYRESLIKKCGYILPCLKSSTTKHEEACSPVEGNHEYLINVDKEVSEYADGNHGVSVSSIITPIILVFGITFVLFILYKFTPLGSLLRCRIIQKKKVGYNTHEGTNHMLHDSEEVSSNFNKEQYRIKYHSEQNF</sequence>
<name>A0A1C3KJQ3_PLAOA</name>
<dbReference type="InterPro" id="IPR008780">
    <property type="entry name" value="Plasmodium_Vir"/>
</dbReference>
<feature type="transmembrane region" description="Helical" evidence="1">
    <location>
        <begin position="267"/>
        <end position="285"/>
    </location>
</feature>
<keyword evidence="1" id="KW-0472">Membrane</keyword>
<keyword evidence="1" id="KW-1133">Transmembrane helix</keyword>
<evidence type="ECO:0000313" key="2">
    <source>
        <dbReference type="EMBL" id="SBT74117.1"/>
    </source>
</evidence>
<reference evidence="2 3" key="1">
    <citation type="submission" date="2016-06" db="EMBL/GenBank/DDBJ databases">
        <authorList>
            <consortium name="Pathogen Informatics"/>
        </authorList>
    </citation>
    <scope>NUCLEOTIDE SEQUENCE [LARGE SCALE GENOMIC DNA]</scope>
</reference>
<evidence type="ECO:0000256" key="1">
    <source>
        <dbReference type="SAM" id="Phobius"/>
    </source>
</evidence>
<dbReference type="Proteomes" id="UP000243200">
    <property type="component" value="Unassembled WGS sequence"/>
</dbReference>
<dbReference type="EMBL" id="FLRJ01000647">
    <property type="protein sequence ID" value="SBT74117.1"/>
    <property type="molecule type" value="Genomic_DNA"/>
</dbReference>
<dbReference type="OrthoDB" id="385193at2759"/>
<protein>
    <submittedName>
        <fullName evidence="2">PIR protein</fullName>
    </submittedName>
</protein>
<dbReference type="Pfam" id="PF05795">
    <property type="entry name" value="Plasmodium_Vir"/>
    <property type="match status" value="2"/>
</dbReference>
<dbReference type="VEuPathDB" id="PlasmoDB:PocGH01_00095900"/>
<proteinExistence type="predicted"/>
<accession>A0A1C3KJQ3</accession>
<keyword evidence="1" id="KW-0812">Transmembrane</keyword>
<gene>
    <name evidence="2" type="primary">PowCR01_000185400</name>
    <name evidence="2" type="ORF">POWCR01_000185400</name>
</gene>
<organism evidence="2 3">
    <name type="scientific">Plasmodium ovale</name>
    <name type="common">malaria parasite P. ovale</name>
    <dbReference type="NCBI Taxonomy" id="36330"/>
    <lineage>
        <taxon>Eukaryota</taxon>
        <taxon>Sar</taxon>
        <taxon>Alveolata</taxon>
        <taxon>Apicomplexa</taxon>
        <taxon>Aconoidasida</taxon>
        <taxon>Haemosporida</taxon>
        <taxon>Plasmodiidae</taxon>
        <taxon>Plasmodium</taxon>
        <taxon>Plasmodium (Plasmodium)</taxon>
    </lineage>
</organism>